<comment type="subcellular location">
    <subcellularLocation>
        <location evidence="1">Membrane</location>
        <topology evidence="1">Multi-pass membrane protein</topology>
    </subcellularLocation>
</comment>
<feature type="transmembrane region" description="Helical" evidence="5">
    <location>
        <begin position="134"/>
        <end position="154"/>
    </location>
</feature>
<gene>
    <name evidence="6" type="ORF">BDY17DRAFT_291542</name>
</gene>
<evidence type="ECO:0000313" key="6">
    <source>
        <dbReference type="EMBL" id="KAF2486455.1"/>
    </source>
</evidence>
<dbReference type="RefSeq" id="XP_033593024.1">
    <property type="nucleotide sequence ID" value="XM_033732676.1"/>
</dbReference>
<organism evidence="6 7">
    <name type="scientific">Neohortaea acidophila</name>
    <dbReference type="NCBI Taxonomy" id="245834"/>
    <lineage>
        <taxon>Eukaryota</taxon>
        <taxon>Fungi</taxon>
        <taxon>Dikarya</taxon>
        <taxon>Ascomycota</taxon>
        <taxon>Pezizomycotina</taxon>
        <taxon>Dothideomycetes</taxon>
        <taxon>Dothideomycetidae</taxon>
        <taxon>Mycosphaerellales</taxon>
        <taxon>Teratosphaeriaceae</taxon>
        <taxon>Neohortaea</taxon>
    </lineage>
</organism>
<accession>A0A6A6Q2C3</accession>
<evidence type="ECO:0000256" key="2">
    <source>
        <dbReference type="ARBA" id="ARBA00022692"/>
    </source>
</evidence>
<evidence type="ECO:0000256" key="5">
    <source>
        <dbReference type="SAM" id="Phobius"/>
    </source>
</evidence>
<feature type="transmembrane region" description="Helical" evidence="5">
    <location>
        <begin position="100"/>
        <end position="122"/>
    </location>
</feature>
<keyword evidence="2 5" id="KW-0812">Transmembrane</keyword>
<reference evidence="6" key="1">
    <citation type="journal article" date="2020" name="Stud. Mycol.">
        <title>101 Dothideomycetes genomes: a test case for predicting lifestyles and emergence of pathogens.</title>
        <authorList>
            <person name="Haridas S."/>
            <person name="Albert R."/>
            <person name="Binder M."/>
            <person name="Bloem J."/>
            <person name="Labutti K."/>
            <person name="Salamov A."/>
            <person name="Andreopoulos B."/>
            <person name="Baker S."/>
            <person name="Barry K."/>
            <person name="Bills G."/>
            <person name="Bluhm B."/>
            <person name="Cannon C."/>
            <person name="Castanera R."/>
            <person name="Culley D."/>
            <person name="Daum C."/>
            <person name="Ezra D."/>
            <person name="Gonzalez J."/>
            <person name="Henrissat B."/>
            <person name="Kuo A."/>
            <person name="Liang C."/>
            <person name="Lipzen A."/>
            <person name="Lutzoni F."/>
            <person name="Magnuson J."/>
            <person name="Mondo S."/>
            <person name="Nolan M."/>
            <person name="Ohm R."/>
            <person name="Pangilinan J."/>
            <person name="Park H.-J."/>
            <person name="Ramirez L."/>
            <person name="Alfaro M."/>
            <person name="Sun H."/>
            <person name="Tritt A."/>
            <person name="Yoshinaga Y."/>
            <person name="Zwiers L.-H."/>
            <person name="Turgeon B."/>
            <person name="Goodwin S."/>
            <person name="Spatafora J."/>
            <person name="Crous P."/>
            <person name="Grigoriev I."/>
        </authorList>
    </citation>
    <scope>NUCLEOTIDE SEQUENCE</scope>
    <source>
        <strain evidence="6">CBS 113389</strain>
    </source>
</reference>
<dbReference type="InterPro" id="IPR006603">
    <property type="entry name" value="PQ-loop_rpt"/>
</dbReference>
<dbReference type="PANTHER" id="PTHR16201">
    <property type="entry name" value="SEVEN TRANSMEMBRANE PROTEIN 1-RELATED"/>
    <property type="match status" value="1"/>
</dbReference>
<dbReference type="InterPro" id="IPR051415">
    <property type="entry name" value="LAAT-1"/>
</dbReference>
<feature type="transmembrane region" description="Helical" evidence="5">
    <location>
        <begin position="192"/>
        <end position="218"/>
    </location>
</feature>
<evidence type="ECO:0000256" key="4">
    <source>
        <dbReference type="ARBA" id="ARBA00023136"/>
    </source>
</evidence>
<dbReference type="AlphaFoldDB" id="A0A6A6Q2C3"/>
<dbReference type="EMBL" id="MU001632">
    <property type="protein sequence ID" value="KAF2486455.1"/>
    <property type="molecule type" value="Genomic_DNA"/>
</dbReference>
<keyword evidence="7" id="KW-1185">Reference proteome</keyword>
<evidence type="ECO:0000256" key="3">
    <source>
        <dbReference type="ARBA" id="ARBA00022989"/>
    </source>
</evidence>
<keyword evidence="3 5" id="KW-1133">Transmembrane helix</keyword>
<dbReference type="OrthoDB" id="407617at2759"/>
<protein>
    <submittedName>
        <fullName evidence="6">PQ loop repeat-domain-containing protein</fullName>
    </submittedName>
</protein>
<feature type="transmembrane region" description="Helical" evidence="5">
    <location>
        <begin position="166"/>
        <end position="186"/>
    </location>
</feature>
<dbReference type="PANTHER" id="PTHR16201:SF37">
    <property type="entry name" value="PQ-LOOP REPEAT-CONTAINING PROTEIN"/>
    <property type="match status" value="1"/>
</dbReference>
<proteinExistence type="predicted"/>
<sequence length="269" mass="29443">MPTDHTASVLSNVFGTLGAVCWSIQLLPQILLNHRRHAASGLSPTFMLCWACAGIPLGVYNIVQRFNVALQLQPQILTTLSLITWAQCQYYERKWNLRKAAGVSLAVAALMGGVEVGLVFAVDVAVKRGVDWPATLMAVLAAVFLALGVLEQYLAIWKTKSVEGVSFLFCGLDALGDLTSIVSVCFEPKLQIVALVTYALELVLWIGVFACGTYLRFFPWIRAVMSKRSAGEEAPTINAHITLHEMPSSTSVFRTPSQTDEIRFRRPGA</sequence>
<dbReference type="GeneID" id="54473678"/>
<evidence type="ECO:0000256" key="1">
    <source>
        <dbReference type="ARBA" id="ARBA00004141"/>
    </source>
</evidence>
<dbReference type="Gene3D" id="1.20.1280.290">
    <property type="match status" value="2"/>
</dbReference>
<name>A0A6A6Q2C3_9PEZI</name>
<dbReference type="GO" id="GO:0016020">
    <property type="term" value="C:membrane"/>
    <property type="evidence" value="ECO:0007669"/>
    <property type="project" value="UniProtKB-SubCell"/>
</dbReference>
<feature type="transmembrane region" description="Helical" evidence="5">
    <location>
        <begin position="12"/>
        <end position="32"/>
    </location>
</feature>
<keyword evidence="4 5" id="KW-0472">Membrane</keyword>
<evidence type="ECO:0000313" key="7">
    <source>
        <dbReference type="Proteomes" id="UP000799767"/>
    </source>
</evidence>
<feature type="transmembrane region" description="Helical" evidence="5">
    <location>
        <begin position="44"/>
        <end position="63"/>
    </location>
</feature>
<dbReference type="Proteomes" id="UP000799767">
    <property type="component" value="Unassembled WGS sequence"/>
</dbReference>
<dbReference type="Pfam" id="PF04193">
    <property type="entry name" value="PQ-loop"/>
    <property type="match status" value="2"/>
</dbReference>
<dbReference type="SMART" id="SM00679">
    <property type="entry name" value="CTNS"/>
    <property type="match status" value="2"/>
</dbReference>